<dbReference type="STRING" id="139825.A0A401H0X0"/>
<dbReference type="SMART" id="SM00369">
    <property type="entry name" value="LRR_TYP"/>
    <property type="match status" value="6"/>
</dbReference>
<keyword evidence="5" id="KW-1185">Reference proteome</keyword>
<dbReference type="GeneID" id="38784994"/>
<protein>
    <submittedName>
        <fullName evidence="4">L domain-like protein</fullName>
    </submittedName>
</protein>
<dbReference type="SUPFAM" id="SSF52058">
    <property type="entry name" value="L domain-like"/>
    <property type="match status" value="1"/>
</dbReference>
<comment type="caution">
    <text evidence="4">The sequence shown here is derived from an EMBL/GenBank/DDBJ whole genome shotgun (WGS) entry which is preliminary data.</text>
</comment>
<reference evidence="4 5" key="1">
    <citation type="journal article" date="2018" name="Sci. Rep.">
        <title>Genome sequence of the cauliflower mushroom Sparassis crispa (Hanabiratake) and its association with beneficial usage.</title>
        <authorList>
            <person name="Kiyama R."/>
            <person name="Furutani Y."/>
            <person name="Kawaguchi K."/>
            <person name="Nakanishi T."/>
        </authorList>
    </citation>
    <scope>NUCLEOTIDE SEQUENCE [LARGE SCALE GENOMIC DNA]</scope>
</reference>
<name>A0A401H0X0_9APHY</name>
<gene>
    <name evidence="4" type="ORF">SCP_1203060</name>
</gene>
<organism evidence="4 5">
    <name type="scientific">Sparassis crispa</name>
    <dbReference type="NCBI Taxonomy" id="139825"/>
    <lineage>
        <taxon>Eukaryota</taxon>
        <taxon>Fungi</taxon>
        <taxon>Dikarya</taxon>
        <taxon>Basidiomycota</taxon>
        <taxon>Agaricomycotina</taxon>
        <taxon>Agaricomycetes</taxon>
        <taxon>Polyporales</taxon>
        <taxon>Sparassidaceae</taxon>
        <taxon>Sparassis</taxon>
    </lineage>
</organism>
<dbReference type="PRINTS" id="PR00019">
    <property type="entry name" value="LEURICHRPT"/>
</dbReference>
<dbReference type="InterPro" id="IPR001611">
    <property type="entry name" value="Leu-rich_rpt"/>
</dbReference>
<evidence type="ECO:0000313" key="5">
    <source>
        <dbReference type="Proteomes" id="UP000287166"/>
    </source>
</evidence>
<dbReference type="InterPro" id="IPR003591">
    <property type="entry name" value="Leu-rich_rpt_typical-subtyp"/>
</dbReference>
<evidence type="ECO:0000313" key="4">
    <source>
        <dbReference type="EMBL" id="GBE88077.1"/>
    </source>
</evidence>
<dbReference type="Pfam" id="PF13855">
    <property type="entry name" value="LRR_8"/>
    <property type="match status" value="1"/>
</dbReference>
<evidence type="ECO:0000256" key="1">
    <source>
        <dbReference type="ARBA" id="ARBA00022614"/>
    </source>
</evidence>
<feature type="region of interest" description="Disordered" evidence="3">
    <location>
        <begin position="1"/>
        <end position="67"/>
    </location>
</feature>
<dbReference type="InterPro" id="IPR032675">
    <property type="entry name" value="LRR_dom_sf"/>
</dbReference>
<proteinExistence type="predicted"/>
<dbReference type="Pfam" id="PF13516">
    <property type="entry name" value="LRR_6"/>
    <property type="match status" value="1"/>
</dbReference>
<feature type="compositionally biased region" description="Pro residues" evidence="3">
    <location>
        <begin position="16"/>
        <end position="35"/>
    </location>
</feature>
<dbReference type="OrthoDB" id="1517790at2759"/>
<dbReference type="InParanoid" id="A0A401H0X0"/>
<keyword evidence="1" id="KW-0433">Leucine-rich repeat</keyword>
<feature type="compositionally biased region" description="Basic residues" evidence="3">
    <location>
        <begin position="44"/>
        <end position="53"/>
    </location>
</feature>
<dbReference type="SMART" id="SM00364">
    <property type="entry name" value="LRR_BAC"/>
    <property type="match status" value="4"/>
</dbReference>
<accession>A0A401H0X0</accession>
<dbReference type="PANTHER" id="PTHR45617:SF181">
    <property type="entry name" value="LP04042P"/>
    <property type="match status" value="1"/>
</dbReference>
<dbReference type="Pfam" id="PF00560">
    <property type="entry name" value="LRR_1"/>
    <property type="match status" value="2"/>
</dbReference>
<dbReference type="Gene3D" id="3.80.10.10">
    <property type="entry name" value="Ribonuclease Inhibitor"/>
    <property type="match status" value="3"/>
</dbReference>
<dbReference type="AlphaFoldDB" id="A0A401H0X0"/>
<feature type="region of interest" description="Disordered" evidence="3">
    <location>
        <begin position="529"/>
        <end position="555"/>
    </location>
</feature>
<keyword evidence="2" id="KW-0677">Repeat</keyword>
<sequence>MSRIPHTPSSSSRSPSKPPPAARTRVNPPPSPTPTPRLRATSLKSRKPPKSPLKRAPPLPDDPPTPKVQLSIREQIALKRAEVKKTMVQGNTQATNEGFEGLEDAIPVTQEKQDDDVIDLGRWSIKETIERARSSGSINLASRALPCIPSALFEVHLGITPEPLKSVPNELPITTSTSNETSVMLRKGNQNAPSWYEAQDLKVLKAWSNEIVEIQPEIFMFGSLKTVDLHNNKLTALPETFPDLTALTILDLSHNALQSLPVNLFALPNLTTLNISHNSLTSLPFRSPFAASGANPLARTRDPRGGWFGQSITRATSPLPRLISLDASYNYITARAIDHGADSLPVTLSKLDLSGNPLGASLLLIRALARLGRLRELRFQHADIADDSFPPDLFSALATTSPFLALKLLDLEESHVTRPGIEAAFVRPIVKQELEFETTNEEPPEGVLRVIVGKKVIKEAWEVEAERRAKLRTLRQAGGVIEEGLGIGRSVYARSVQAAANANEVAKDAWELEADQGLLTEGARRRARAAATQASSSSTVPVPAAPRNPQKKPVVEKESWEIEAEQGMLTAGAQRRARAAAALSISKLANPAQSASTTISAAGPATFPSPTSVASVLSNPQFYHAVTQTLTLPPSAPPSKAPHARSISLASPSWATSKASSGSASELALAIPTPTLPLTVIVTQPFAQTLKVLVLTNRRKDTSFSLPSAEGASLPRLEELILEGCNLSDSVSVMHPSSVVEGGDRFSAPRVSEPLVPLITKLFPSLRTLDLSYNTISSSALGRDALSSLILASEAAPDGPRKGLRHCRLRGNRITELDGFQGIAELFGRNRDVPEWKLEELDLRDNEISKLPPELGLLPLDVFLVDGNVFRVPARRVWEREGTKGLLSWLRGRIE</sequence>
<dbReference type="RefSeq" id="XP_027618990.1">
    <property type="nucleotide sequence ID" value="XM_027763189.1"/>
</dbReference>
<feature type="compositionally biased region" description="Low complexity" evidence="3">
    <location>
        <begin position="1"/>
        <end position="15"/>
    </location>
</feature>
<dbReference type="EMBL" id="BFAD01000012">
    <property type="protein sequence ID" value="GBE88077.1"/>
    <property type="molecule type" value="Genomic_DNA"/>
</dbReference>
<evidence type="ECO:0000256" key="3">
    <source>
        <dbReference type="SAM" id="MobiDB-lite"/>
    </source>
</evidence>
<evidence type="ECO:0000256" key="2">
    <source>
        <dbReference type="ARBA" id="ARBA00022737"/>
    </source>
</evidence>
<feature type="compositionally biased region" description="Pro residues" evidence="3">
    <location>
        <begin position="55"/>
        <end position="66"/>
    </location>
</feature>
<dbReference type="PROSITE" id="PS51450">
    <property type="entry name" value="LRR"/>
    <property type="match status" value="3"/>
</dbReference>
<dbReference type="Proteomes" id="UP000287166">
    <property type="component" value="Unassembled WGS sequence"/>
</dbReference>
<dbReference type="PANTHER" id="PTHR45617">
    <property type="entry name" value="LEUCINE RICH REPEAT FAMILY PROTEIN"/>
    <property type="match status" value="1"/>
</dbReference>
<feature type="compositionally biased region" description="Low complexity" evidence="3">
    <location>
        <begin position="529"/>
        <end position="547"/>
    </location>
</feature>